<feature type="compositionally biased region" description="Basic residues" evidence="1">
    <location>
        <begin position="59"/>
        <end position="71"/>
    </location>
</feature>
<accession>A0A9P7M8K6</accession>
<dbReference type="AlphaFoldDB" id="A0A9P7M8K6"/>
<name>A0A9P7M8K6_9HYPO</name>
<evidence type="ECO:0000256" key="1">
    <source>
        <dbReference type="SAM" id="MobiDB-lite"/>
    </source>
</evidence>
<keyword evidence="3" id="KW-1185">Reference proteome</keyword>
<protein>
    <submittedName>
        <fullName evidence="2">Uncharacterized protein</fullName>
    </submittedName>
</protein>
<comment type="caution">
    <text evidence="2">The sequence shown here is derived from an EMBL/GenBank/DDBJ whole genome shotgun (WGS) entry which is preliminary data.</text>
</comment>
<evidence type="ECO:0000313" key="2">
    <source>
        <dbReference type="EMBL" id="KAG5933169.1"/>
    </source>
</evidence>
<dbReference type="OrthoDB" id="10464164at2759"/>
<feature type="compositionally biased region" description="Polar residues" evidence="1">
    <location>
        <begin position="23"/>
        <end position="34"/>
    </location>
</feature>
<sequence>SEDEAPAIGGYEPDPNVVRPENQELNEPTNSSARIPSAEEEDVNATVPRAREVEVQQKRTSKATSSRRKKGSQQEGNDTQAQFKEIQLALAKLTGAVEALQATQYAIQAALVAQQPSLQHQTNPAMQQHAFPMAAWPAQQPEHPPTNAQPLPMERLSQFSSGYQPLASHSSQHMVSSSGVGLQYSAAPRPH</sequence>
<dbReference type="EMBL" id="SRPO01000390">
    <property type="protein sequence ID" value="KAG5933169.1"/>
    <property type="molecule type" value="Genomic_DNA"/>
</dbReference>
<dbReference type="Proteomes" id="UP000706124">
    <property type="component" value="Unassembled WGS sequence"/>
</dbReference>
<reference evidence="2 3" key="1">
    <citation type="journal article" date="2020" name="bioRxiv">
        <title>Whole genome comparisons of ergot fungi reveals the divergence and evolution of species within the genus Claviceps are the result of varying mechanisms driving genome evolution and host range expansion.</title>
        <authorList>
            <person name="Wyka S.A."/>
            <person name="Mondo S.J."/>
            <person name="Liu M."/>
            <person name="Dettman J."/>
            <person name="Nalam V."/>
            <person name="Broders K.D."/>
        </authorList>
    </citation>
    <scope>NUCLEOTIDE SEQUENCE [LARGE SCALE GENOMIC DNA]</scope>
    <source>
        <strain evidence="2 3">CCC 1485</strain>
    </source>
</reference>
<organism evidence="2 3">
    <name type="scientific">Claviceps pazoutovae</name>
    <dbReference type="NCBI Taxonomy" id="1649127"/>
    <lineage>
        <taxon>Eukaryota</taxon>
        <taxon>Fungi</taxon>
        <taxon>Dikarya</taxon>
        <taxon>Ascomycota</taxon>
        <taxon>Pezizomycotina</taxon>
        <taxon>Sordariomycetes</taxon>
        <taxon>Hypocreomycetidae</taxon>
        <taxon>Hypocreales</taxon>
        <taxon>Clavicipitaceae</taxon>
        <taxon>Claviceps</taxon>
    </lineage>
</organism>
<feature type="region of interest" description="Disordered" evidence="1">
    <location>
        <begin position="1"/>
        <end position="79"/>
    </location>
</feature>
<feature type="non-terminal residue" evidence="2">
    <location>
        <position position="1"/>
    </location>
</feature>
<gene>
    <name evidence="2" type="ORF">E4U60_004671</name>
</gene>
<evidence type="ECO:0000313" key="3">
    <source>
        <dbReference type="Proteomes" id="UP000706124"/>
    </source>
</evidence>
<feature type="compositionally biased region" description="Low complexity" evidence="1">
    <location>
        <begin position="168"/>
        <end position="181"/>
    </location>
</feature>
<proteinExistence type="predicted"/>
<feature type="region of interest" description="Disordered" evidence="1">
    <location>
        <begin position="164"/>
        <end position="191"/>
    </location>
</feature>